<gene>
    <name evidence="2" type="ORF">K9V48_01340</name>
</gene>
<keyword evidence="1" id="KW-0812">Transmembrane</keyword>
<evidence type="ECO:0000256" key="1">
    <source>
        <dbReference type="SAM" id="Phobius"/>
    </source>
</evidence>
<protein>
    <submittedName>
        <fullName evidence="2">Uncharacterized protein</fullName>
    </submittedName>
</protein>
<dbReference type="RefSeq" id="WP_224136222.1">
    <property type="nucleotide sequence ID" value="NZ_JAIQUM010000002.1"/>
</dbReference>
<evidence type="ECO:0000313" key="2">
    <source>
        <dbReference type="EMBL" id="MBZ5748929.1"/>
    </source>
</evidence>
<name>A0ABS7UM38_9BACI</name>
<accession>A0ABS7UM38</accession>
<comment type="caution">
    <text evidence="2">The sequence shown here is derived from an EMBL/GenBank/DDBJ whole genome shotgun (WGS) entry which is preliminary data.</text>
</comment>
<dbReference type="Proteomes" id="UP001165287">
    <property type="component" value="Unassembled WGS sequence"/>
</dbReference>
<proteinExistence type="predicted"/>
<feature type="transmembrane region" description="Helical" evidence="1">
    <location>
        <begin position="62"/>
        <end position="83"/>
    </location>
</feature>
<keyword evidence="1" id="KW-1133">Transmembrane helix</keyword>
<dbReference type="EMBL" id="JAIQUM010000002">
    <property type="protein sequence ID" value="MBZ5748929.1"/>
    <property type="molecule type" value="Genomic_DNA"/>
</dbReference>
<reference evidence="2" key="1">
    <citation type="submission" date="2024-05" db="EMBL/GenBank/DDBJ databases">
        <title>Metabacillus sp. nov., isolated from the rhizosphere soil of tomato plants.</title>
        <authorList>
            <person name="Ma R."/>
        </authorList>
    </citation>
    <scope>NUCLEOTIDE SEQUENCE</scope>
    <source>
        <strain evidence="2">DBTR6</strain>
    </source>
</reference>
<feature type="transmembrane region" description="Helical" evidence="1">
    <location>
        <begin position="12"/>
        <end position="30"/>
    </location>
</feature>
<feature type="transmembrane region" description="Helical" evidence="1">
    <location>
        <begin position="36"/>
        <end position="55"/>
    </location>
</feature>
<organism evidence="2 3">
    <name type="scientific">Metabacillus rhizolycopersici</name>
    <dbReference type="NCBI Taxonomy" id="2875709"/>
    <lineage>
        <taxon>Bacteria</taxon>
        <taxon>Bacillati</taxon>
        <taxon>Bacillota</taxon>
        <taxon>Bacilli</taxon>
        <taxon>Bacillales</taxon>
        <taxon>Bacillaceae</taxon>
        <taxon>Metabacillus</taxon>
    </lineage>
</organism>
<keyword evidence="3" id="KW-1185">Reference proteome</keyword>
<sequence length="86" mass="9880">MSTHVKSELSLLSEGFLSLLLTACFGIYLYKSYTPFPWLSFIGLPIGLAILVACWGQKKNQWTFFIIGLLFNMVVWSIVFNWSSFF</sequence>
<evidence type="ECO:0000313" key="3">
    <source>
        <dbReference type="Proteomes" id="UP001165287"/>
    </source>
</evidence>
<keyword evidence="1" id="KW-0472">Membrane</keyword>